<feature type="compositionally biased region" description="Polar residues" evidence="10">
    <location>
        <begin position="470"/>
        <end position="480"/>
    </location>
</feature>
<keyword evidence="5" id="KW-0130">Cell adhesion</keyword>
<evidence type="ECO:0000256" key="2">
    <source>
        <dbReference type="ARBA" id="ARBA00022692"/>
    </source>
</evidence>
<dbReference type="PANTHER" id="PTHR44170">
    <property type="entry name" value="PROTEIN SIDEKICK"/>
    <property type="match status" value="1"/>
</dbReference>
<feature type="domain" description="Ig-like" evidence="12">
    <location>
        <begin position="106"/>
        <end position="190"/>
    </location>
</feature>
<proteinExistence type="predicted"/>
<dbReference type="SMART" id="SM00408">
    <property type="entry name" value="IGc2"/>
    <property type="match status" value="1"/>
</dbReference>
<feature type="compositionally biased region" description="Basic and acidic residues" evidence="10">
    <location>
        <begin position="538"/>
        <end position="551"/>
    </location>
</feature>
<keyword evidence="8" id="KW-1015">Disulfide bond</keyword>
<dbReference type="SUPFAM" id="SSF49265">
    <property type="entry name" value="Fibronectin type III"/>
    <property type="match status" value="3"/>
</dbReference>
<evidence type="ECO:0000256" key="6">
    <source>
        <dbReference type="ARBA" id="ARBA00022989"/>
    </source>
</evidence>
<dbReference type="InterPro" id="IPR036179">
    <property type="entry name" value="Ig-like_dom_sf"/>
</dbReference>
<keyword evidence="2 11" id="KW-0812">Transmembrane</keyword>
<dbReference type="InterPro" id="IPR007110">
    <property type="entry name" value="Ig-like_dom"/>
</dbReference>
<sequence>SIKDNIPGPPAGIKALALTGDSILVSWLPPEQPNGIIVQYTVYVTEGSRVKPTSFPVRVAPGTETVFEVRSLVELQRYEFWVTASTIVGEGEGTRPVTQTPNSRAPARIASFSQILRQAVKSSVLLPCVSVGLPIPTITWRRIMDIIRGEAGSIYEISQQGTLSIHRLDKSKEGNYTCMAKNLWGEDQVTYQVLVLMAPDAPSLELQHTTSRTIHLRWRATDDGGAPIQGYILSYKRDHGNWQEVQLDSDRLSHTLQSLHCGATYHAYLTAHNKVGNSRPSSIVTAVTKGGVPLIPSSNELFTANATSLHLQLSSWPDGGCPIVYFVVEYRSLSGSNQNWMLVDNNAPAEQLTIRDLQPASWYQLRLIAHNDAGSTRSLFNFATTTITGATIPPPRDKQDPSTGAQFYRDVYVMVPMVCAAIVLVSAPLLGYIALQRRICMRSEGYSKPGRNLPESHSVCSSSAEMDNKRNCQQVYSSSPAKPENQHHHHNSKHIETAPAEIYEMSPYATFAMATTPANRELSTATLDYTVQFKTFGHSENDSGIHQDHLPPPRSNKKHSRHIASSDGESSRQVSQQIASRMRHGNPKPHQRDKQTSADNTAHDSESDTSGSPSAVSSYRVPIKPPASRSLELYRLDSSTESNETSPLSERRRTPRHYPLSSSHKNTPANLGPGAHRGLLPPHASSESSSAEDEASFSSYRLQPPSGFSDSRELSEAECDRDNTLHLDKLLARFQQQKEEERLQFTIHV</sequence>
<dbReference type="Pfam" id="PF13927">
    <property type="entry name" value="Ig_3"/>
    <property type="match status" value="1"/>
</dbReference>
<feature type="compositionally biased region" description="Polar residues" evidence="10">
    <location>
        <begin position="660"/>
        <end position="669"/>
    </location>
</feature>
<feature type="domain" description="Fibronectin type-III" evidence="13">
    <location>
        <begin position="9"/>
        <end position="106"/>
    </location>
</feature>
<protein>
    <recommendedName>
        <fullName evidence="16">Down syndrome cell adhesion molecule-like protein Dscam2</fullName>
    </recommendedName>
</protein>
<dbReference type="InterPro" id="IPR003961">
    <property type="entry name" value="FN3_dom"/>
</dbReference>
<evidence type="ECO:0000256" key="7">
    <source>
        <dbReference type="ARBA" id="ARBA00023136"/>
    </source>
</evidence>
<keyword evidence="4" id="KW-0677">Repeat</keyword>
<dbReference type="PROSITE" id="PS50835">
    <property type="entry name" value="IG_LIKE"/>
    <property type="match status" value="1"/>
</dbReference>
<keyword evidence="3" id="KW-0732">Signal</keyword>
<evidence type="ECO:0000313" key="15">
    <source>
        <dbReference type="Proteomes" id="UP001233999"/>
    </source>
</evidence>
<evidence type="ECO:0000256" key="4">
    <source>
        <dbReference type="ARBA" id="ARBA00022737"/>
    </source>
</evidence>
<name>A0AAD7Z9X4_DIPPU</name>
<dbReference type="InterPro" id="IPR036116">
    <property type="entry name" value="FN3_sf"/>
</dbReference>
<keyword evidence="6 11" id="KW-1133">Transmembrane helix</keyword>
<reference evidence="14" key="1">
    <citation type="journal article" date="2023" name="IScience">
        <title>Live-bearing cockroach genome reveals convergent evolutionary mechanisms linked to viviparity in insects and beyond.</title>
        <authorList>
            <person name="Fouks B."/>
            <person name="Harrison M.C."/>
            <person name="Mikhailova A.A."/>
            <person name="Marchal E."/>
            <person name="English S."/>
            <person name="Carruthers M."/>
            <person name="Jennings E.C."/>
            <person name="Chiamaka E.L."/>
            <person name="Frigard R.A."/>
            <person name="Pippel M."/>
            <person name="Attardo G.M."/>
            <person name="Benoit J.B."/>
            <person name="Bornberg-Bauer E."/>
            <person name="Tobe S.S."/>
        </authorList>
    </citation>
    <scope>NUCLEOTIDE SEQUENCE</scope>
    <source>
        <strain evidence="14">Stay&amp;Tobe</strain>
    </source>
</reference>
<evidence type="ECO:0000313" key="14">
    <source>
        <dbReference type="EMBL" id="KAJ9576621.1"/>
    </source>
</evidence>
<accession>A0AAD7Z9X4</accession>
<keyword evidence="9" id="KW-0393">Immunoglobulin domain</keyword>
<feature type="compositionally biased region" description="Polar residues" evidence="10">
    <location>
        <begin position="637"/>
        <end position="648"/>
    </location>
</feature>
<dbReference type="Pfam" id="PF25059">
    <property type="entry name" value="FN3_DSCAM-DSCAML_C"/>
    <property type="match status" value="1"/>
</dbReference>
<dbReference type="Pfam" id="PF00041">
    <property type="entry name" value="fn3"/>
    <property type="match status" value="2"/>
</dbReference>
<dbReference type="PROSITE" id="PS50853">
    <property type="entry name" value="FN3"/>
    <property type="match status" value="3"/>
</dbReference>
<evidence type="ECO:0000259" key="12">
    <source>
        <dbReference type="PROSITE" id="PS50835"/>
    </source>
</evidence>
<evidence type="ECO:0000256" key="5">
    <source>
        <dbReference type="ARBA" id="ARBA00022889"/>
    </source>
</evidence>
<evidence type="ECO:0000256" key="1">
    <source>
        <dbReference type="ARBA" id="ARBA00004167"/>
    </source>
</evidence>
<evidence type="ECO:0000256" key="10">
    <source>
        <dbReference type="SAM" id="MobiDB-lite"/>
    </source>
</evidence>
<feature type="region of interest" description="Disordered" evidence="10">
    <location>
        <begin position="470"/>
        <end position="493"/>
    </location>
</feature>
<dbReference type="CDD" id="cd00063">
    <property type="entry name" value="FN3"/>
    <property type="match status" value="3"/>
</dbReference>
<evidence type="ECO:0000256" key="8">
    <source>
        <dbReference type="ARBA" id="ARBA00023157"/>
    </source>
</evidence>
<dbReference type="GO" id="GO:0098609">
    <property type="term" value="P:cell-cell adhesion"/>
    <property type="evidence" value="ECO:0007669"/>
    <property type="project" value="TreeGrafter"/>
</dbReference>
<evidence type="ECO:0008006" key="16">
    <source>
        <dbReference type="Google" id="ProtNLM"/>
    </source>
</evidence>
<dbReference type="InterPro" id="IPR003599">
    <property type="entry name" value="Ig_sub"/>
</dbReference>
<keyword evidence="15" id="KW-1185">Reference proteome</keyword>
<evidence type="ECO:0000259" key="13">
    <source>
        <dbReference type="PROSITE" id="PS50853"/>
    </source>
</evidence>
<dbReference type="InterPro" id="IPR003598">
    <property type="entry name" value="Ig_sub2"/>
</dbReference>
<dbReference type="SUPFAM" id="SSF48726">
    <property type="entry name" value="Immunoglobulin"/>
    <property type="match status" value="1"/>
</dbReference>
<feature type="compositionally biased region" description="Polar residues" evidence="10">
    <location>
        <begin position="567"/>
        <end position="579"/>
    </location>
</feature>
<comment type="subcellular location">
    <subcellularLocation>
        <location evidence="1">Membrane</location>
        <topology evidence="1">Single-pass membrane protein</topology>
    </subcellularLocation>
</comment>
<dbReference type="GO" id="GO:0005886">
    <property type="term" value="C:plasma membrane"/>
    <property type="evidence" value="ECO:0007669"/>
    <property type="project" value="UniProtKB-SubCell"/>
</dbReference>
<feature type="non-terminal residue" evidence="14">
    <location>
        <position position="1"/>
    </location>
</feature>
<feature type="compositionally biased region" description="Basic and acidic residues" evidence="10">
    <location>
        <begin position="590"/>
        <end position="606"/>
    </location>
</feature>
<feature type="compositionally biased region" description="Polar residues" evidence="10">
    <location>
        <begin position="608"/>
        <end position="617"/>
    </location>
</feature>
<feature type="region of interest" description="Disordered" evidence="10">
    <location>
        <begin position="445"/>
        <end position="464"/>
    </location>
</feature>
<dbReference type="CDD" id="cd00096">
    <property type="entry name" value="Ig"/>
    <property type="match status" value="1"/>
</dbReference>
<reference evidence="14" key="2">
    <citation type="submission" date="2023-05" db="EMBL/GenBank/DDBJ databases">
        <authorList>
            <person name="Fouks B."/>
        </authorList>
    </citation>
    <scope>NUCLEOTIDE SEQUENCE</scope>
    <source>
        <strain evidence="14">Stay&amp;Tobe</strain>
        <tissue evidence="14">Testes</tissue>
    </source>
</reference>
<organism evidence="14 15">
    <name type="scientific">Diploptera punctata</name>
    <name type="common">Pacific beetle cockroach</name>
    <dbReference type="NCBI Taxonomy" id="6984"/>
    <lineage>
        <taxon>Eukaryota</taxon>
        <taxon>Metazoa</taxon>
        <taxon>Ecdysozoa</taxon>
        <taxon>Arthropoda</taxon>
        <taxon>Hexapoda</taxon>
        <taxon>Insecta</taxon>
        <taxon>Pterygota</taxon>
        <taxon>Neoptera</taxon>
        <taxon>Polyneoptera</taxon>
        <taxon>Dictyoptera</taxon>
        <taxon>Blattodea</taxon>
        <taxon>Blaberoidea</taxon>
        <taxon>Blaberidae</taxon>
        <taxon>Diplopterinae</taxon>
        <taxon>Diploptera</taxon>
    </lineage>
</organism>
<feature type="region of interest" description="Disordered" evidence="10">
    <location>
        <begin position="538"/>
        <end position="718"/>
    </location>
</feature>
<comment type="caution">
    <text evidence="14">The sequence shown here is derived from an EMBL/GenBank/DDBJ whole genome shotgun (WGS) entry which is preliminary data.</text>
</comment>
<evidence type="ECO:0000256" key="9">
    <source>
        <dbReference type="ARBA" id="ARBA00023319"/>
    </source>
</evidence>
<dbReference type="Proteomes" id="UP001233999">
    <property type="component" value="Unassembled WGS sequence"/>
</dbReference>
<dbReference type="PANTHER" id="PTHR44170:SF6">
    <property type="entry name" value="CONTACTIN"/>
    <property type="match status" value="1"/>
</dbReference>
<dbReference type="SMART" id="SM00409">
    <property type="entry name" value="IG"/>
    <property type="match status" value="1"/>
</dbReference>
<dbReference type="EMBL" id="JASPKZ010009589">
    <property type="protein sequence ID" value="KAJ9576621.1"/>
    <property type="molecule type" value="Genomic_DNA"/>
</dbReference>
<feature type="domain" description="Fibronectin type-III" evidence="13">
    <location>
        <begin position="198"/>
        <end position="291"/>
    </location>
</feature>
<dbReference type="Gene3D" id="2.60.40.10">
    <property type="entry name" value="Immunoglobulins"/>
    <property type="match status" value="4"/>
</dbReference>
<dbReference type="InterPro" id="IPR056754">
    <property type="entry name" value="DSCAM/DSCAML_C"/>
</dbReference>
<dbReference type="AlphaFoldDB" id="A0AAD7Z9X4"/>
<dbReference type="SMART" id="SM00060">
    <property type="entry name" value="FN3"/>
    <property type="match status" value="3"/>
</dbReference>
<gene>
    <name evidence="14" type="ORF">L9F63_025483</name>
</gene>
<evidence type="ECO:0000256" key="3">
    <source>
        <dbReference type="ARBA" id="ARBA00022729"/>
    </source>
</evidence>
<evidence type="ECO:0000256" key="11">
    <source>
        <dbReference type="SAM" id="Phobius"/>
    </source>
</evidence>
<keyword evidence="7 11" id="KW-0472">Membrane</keyword>
<feature type="transmembrane region" description="Helical" evidence="11">
    <location>
        <begin position="411"/>
        <end position="435"/>
    </location>
</feature>
<dbReference type="InterPro" id="IPR013783">
    <property type="entry name" value="Ig-like_fold"/>
</dbReference>
<feature type="domain" description="Fibronectin type-III" evidence="13">
    <location>
        <begin position="295"/>
        <end position="394"/>
    </location>
</feature>